<sequence>MRAAIEGCRAAALGLLGCGACLAAPANGAPGLIERTAAGPLVCAHRGWLSPEEPENSLATFRHTERAGRFMLEMDLVESKDRQIVLMHDASVERTTTGHGEVAELQAATIDGLRLRTRSGRVLQEAPPRFRAVLDWAARKPTVLLMLDLKRTPPEDAMRLVRAAGLVGRVLLLTFDPITAARAFAADPDVAVSVLVTDMAMLERYRRSAGTDRRLVAYIPAGNGASLFDAAHRAGVPVATDLLDPTDALQPGRDPAILAGKHVDIVVSNRPQATRRALYGRAAVPDPDGGGNGGL</sequence>
<dbReference type="InterPro" id="IPR030395">
    <property type="entry name" value="GP_PDE_dom"/>
</dbReference>
<dbReference type="Gene3D" id="3.20.20.190">
    <property type="entry name" value="Phosphatidylinositol (PI) phosphodiesterase"/>
    <property type="match status" value="1"/>
</dbReference>
<accession>A0A839V1G5</accession>
<feature type="signal peptide" evidence="1">
    <location>
        <begin position="1"/>
        <end position="23"/>
    </location>
</feature>
<dbReference type="PANTHER" id="PTHR46320:SF1">
    <property type="entry name" value="GLYCEROPHOSPHODIESTER PHOSPHODIESTERASE 1"/>
    <property type="match status" value="1"/>
</dbReference>
<evidence type="ECO:0000313" key="3">
    <source>
        <dbReference type="EMBL" id="MBB3173379.1"/>
    </source>
</evidence>
<dbReference type="Proteomes" id="UP000557688">
    <property type="component" value="Unassembled WGS sequence"/>
</dbReference>
<comment type="caution">
    <text evidence="3">The sequence shown here is derived from an EMBL/GenBank/DDBJ whole genome shotgun (WGS) entry which is preliminary data.</text>
</comment>
<dbReference type="GO" id="GO:0008889">
    <property type="term" value="F:glycerophosphodiester phosphodiesterase activity"/>
    <property type="evidence" value="ECO:0007669"/>
    <property type="project" value="UniProtKB-EC"/>
</dbReference>
<feature type="chain" id="PRO_5033940582" evidence="1">
    <location>
        <begin position="24"/>
        <end position="295"/>
    </location>
</feature>
<dbReference type="PANTHER" id="PTHR46320">
    <property type="entry name" value="GLYCEROPHOSPHODIESTER PHOSPHODIESTERASE 1"/>
    <property type="match status" value="1"/>
</dbReference>
<dbReference type="GO" id="GO:0006644">
    <property type="term" value="P:phospholipid metabolic process"/>
    <property type="evidence" value="ECO:0007669"/>
    <property type="project" value="TreeGrafter"/>
</dbReference>
<dbReference type="CDD" id="cd08566">
    <property type="entry name" value="GDPD_AtGDE_like"/>
    <property type="match status" value="1"/>
</dbReference>
<dbReference type="Proteomes" id="UP000565205">
    <property type="component" value="Unassembled WGS sequence"/>
</dbReference>
<name>A0A839V1G5_9PROT</name>
<evidence type="ECO:0000313" key="6">
    <source>
        <dbReference type="Proteomes" id="UP000565205"/>
    </source>
</evidence>
<dbReference type="GO" id="GO:0006580">
    <property type="term" value="P:ethanolamine metabolic process"/>
    <property type="evidence" value="ECO:0007669"/>
    <property type="project" value="TreeGrafter"/>
</dbReference>
<dbReference type="PROSITE" id="PS51704">
    <property type="entry name" value="GP_PDE"/>
    <property type="match status" value="1"/>
</dbReference>
<proteinExistence type="predicted"/>
<dbReference type="GO" id="GO:0070291">
    <property type="term" value="P:N-acylethanolamine metabolic process"/>
    <property type="evidence" value="ECO:0007669"/>
    <property type="project" value="TreeGrafter"/>
</dbReference>
<dbReference type="EMBL" id="JACHXV010000004">
    <property type="protein sequence ID" value="MBB3173379.1"/>
    <property type="molecule type" value="Genomic_DNA"/>
</dbReference>
<dbReference type="GO" id="GO:0005886">
    <property type="term" value="C:plasma membrane"/>
    <property type="evidence" value="ECO:0007669"/>
    <property type="project" value="TreeGrafter"/>
</dbReference>
<dbReference type="SUPFAM" id="SSF51695">
    <property type="entry name" value="PLC-like phosphodiesterases"/>
    <property type="match status" value="1"/>
</dbReference>
<dbReference type="RefSeq" id="WP_176623219.1">
    <property type="nucleotide sequence ID" value="NZ_JABXXQ010000094.1"/>
</dbReference>
<reference evidence="3 5" key="2">
    <citation type="submission" date="2020-08" db="EMBL/GenBank/DDBJ databases">
        <title>Genomic Encyclopedia of Type Strains, Phase III (KMG-III): the genomes of soil and plant-associated and newly described type strains.</title>
        <authorList>
            <person name="Whitman W."/>
        </authorList>
    </citation>
    <scope>NUCLEOTIDE SEQUENCE [LARGE SCALE GENOMIC DNA]</scope>
    <source>
        <strain evidence="3 5">CECT 8088</strain>
    </source>
</reference>
<feature type="domain" description="GP-PDE" evidence="2">
    <location>
        <begin position="40"/>
        <end position="278"/>
    </location>
</feature>
<keyword evidence="1" id="KW-0732">Signal</keyword>
<evidence type="ECO:0000313" key="4">
    <source>
        <dbReference type="EMBL" id="NVN30021.1"/>
    </source>
</evidence>
<reference evidence="4 6" key="1">
    <citation type="submission" date="2020-06" db="EMBL/GenBank/DDBJ databases">
        <title>Description of novel acetic acid bacteria.</title>
        <authorList>
            <person name="Sombolestani A."/>
        </authorList>
    </citation>
    <scope>NUCLEOTIDE SEQUENCE [LARGE SCALE GENOMIC DNA]</scope>
    <source>
        <strain evidence="4 6">LMG 26838</strain>
    </source>
</reference>
<dbReference type="EMBL" id="JABXXQ010000094">
    <property type="protein sequence ID" value="NVN30021.1"/>
    <property type="molecule type" value="Genomic_DNA"/>
</dbReference>
<evidence type="ECO:0000313" key="5">
    <source>
        <dbReference type="Proteomes" id="UP000557688"/>
    </source>
</evidence>
<evidence type="ECO:0000259" key="2">
    <source>
        <dbReference type="PROSITE" id="PS51704"/>
    </source>
</evidence>
<evidence type="ECO:0000256" key="1">
    <source>
        <dbReference type="SAM" id="SignalP"/>
    </source>
</evidence>
<gene>
    <name evidence="3" type="ORF">FHR90_001202</name>
    <name evidence="4" type="ORF">HUK83_06690</name>
</gene>
<keyword evidence="3" id="KW-0378">Hydrolase</keyword>
<dbReference type="EC" id="3.1.4.46" evidence="3"/>
<organism evidence="3 5">
    <name type="scientific">Endobacter medicaginis</name>
    <dbReference type="NCBI Taxonomy" id="1181271"/>
    <lineage>
        <taxon>Bacteria</taxon>
        <taxon>Pseudomonadati</taxon>
        <taxon>Pseudomonadota</taxon>
        <taxon>Alphaproteobacteria</taxon>
        <taxon>Acetobacterales</taxon>
        <taxon>Acetobacteraceae</taxon>
        <taxon>Endobacter</taxon>
    </lineage>
</organism>
<dbReference type="Pfam" id="PF03009">
    <property type="entry name" value="GDPD"/>
    <property type="match status" value="1"/>
</dbReference>
<keyword evidence="5" id="KW-1185">Reference proteome</keyword>
<protein>
    <submittedName>
        <fullName evidence="4">Glycerophosphodiester phosphodiesterase family protein</fullName>
    </submittedName>
    <submittedName>
        <fullName evidence="3">Glycerophosphoryl diester phosphodiesterase</fullName>
        <ecNumber evidence="3">3.1.4.46</ecNumber>
    </submittedName>
</protein>
<dbReference type="AlphaFoldDB" id="A0A839V1G5"/>
<dbReference type="InterPro" id="IPR017946">
    <property type="entry name" value="PLC-like_Pdiesterase_TIM-brl"/>
</dbReference>